<proteinExistence type="predicted"/>
<dbReference type="Proteomes" id="UP000324479">
    <property type="component" value="Unassembled WGS sequence"/>
</dbReference>
<comment type="caution">
    <text evidence="3">The sequence shown here is derived from an EMBL/GenBank/DDBJ whole genome shotgun (WGS) entry which is preliminary data.</text>
</comment>
<evidence type="ECO:0000313" key="3">
    <source>
        <dbReference type="EMBL" id="KAA5539621.1"/>
    </source>
</evidence>
<sequence>MSDPYGRAYDTPVSNGKARRLFLFGLLGVVLIALGYDYLVARPSVDAAYNLIAEADATSAETLTNEDVSDLLGKEPVHTFTDGNQTVEVYYFTSGVLVKPHKLYTAYQKDGDQLLFYRHAKYVYDKAKETPREGVEIVREDASASASESVLGDGVAMKPADDSAAESNASGEEATDRTSTSEVESVPELQIESESPD</sequence>
<organism evidence="3 4">
    <name type="scientific">Roseiconus nitratireducens</name>
    <dbReference type="NCBI Taxonomy" id="2605748"/>
    <lineage>
        <taxon>Bacteria</taxon>
        <taxon>Pseudomonadati</taxon>
        <taxon>Planctomycetota</taxon>
        <taxon>Planctomycetia</taxon>
        <taxon>Pirellulales</taxon>
        <taxon>Pirellulaceae</taxon>
        <taxon>Roseiconus</taxon>
    </lineage>
</organism>
<keyword evidence="2" id="KW-0472">Membrane</keyword>
<dbReference type="RefSeq" id="WP_150079158.1">
    <property type="nucleotide sequence ID" value="NZ_VWOX01000018.1"/>
</dbReference>
<evidence type="ECO:0000313" key="4">
    <source>
        <dbReference type="Proteomes" id="UP000324479"/>
    </source>
</evidence>
<feature type="region of interest" description="Disordered" evidence="1">
    <location>
        <begin position="138"/>
        <end position="197"/>
    </location>
</feature>
<gene>
    <name evidence="3" type="ORF">FYK55_23940</name>
</gene>
<keyword evidence="4" id="KW-1185">Reference proteome</keyword>
<reference evidence="3 4" key="1">
    <citation type="submission" date="2019-08" db="EMBL/GenBank/DDBJ databases">
        <authorList>
            <person name="Dhanesh K."/>
            <person name="Kumar G."/>
            <person name="Sasikala C."/>
            <person name="Venkata Ramana C."/>
        </authorList>
    </citation>
    <scope>NUCLEOTIDE SEQUENCE [LARGE SCALE GENOMIC DNA]</scope>
    <source>
        <strain evidence="3 4">JC645</strain>
    </source>
</reference>
<protein>
    <submittedName>
        <fullName evidence="3">Uncharacterized protein</fullName>
    </submittedName>
</protein>
<keyword evidence="2" id="KW-0812">Transmembrane</keyword>
<dbReference type="EMBL" id="VWOX01000018">
    <property type="protein sequence ID" value="KAA5539621.1"/>
    <property type="molecule type" value="Genomic_DNA"/>
</dbReference>
<evidence type="ECO:0000256" key="1">
    <source>
        <dbReference type="SAM" id="MobiDB-lite"/>
    </source>
</evidence>
<evidence type="ECO:0000256" key="2">
    <source>
        <dbReference type="SAM" id="Phobius"/>
    </source>
</evidence>
<keyword evidence="2" id="KW-1133">Transmembrane helix</keyword>
<feature type="transmembrane region" description="Helical" evidence="2">
    <location>
        <begin position="21"/>
        <end position="41"/>
    </location>
</feature>
<name>A0A5M6CWM4_9BACT</name>
<dbReference type="AlphaFoldDB" id="A0A5M6CWM4"/>
<accession>A0A5M6CWM4</accession>